<dbReference type="PANTHER" id="PTHR21015:SF22">
    <property type="entry name" value="GLYCOSYLTRANSFERASE"/>
    <property type="match status" value="1"/>
</dbReference>
<gene>
    <name evidence="1" type="ORF">A2Y85_01150</name>
</gene>
<dbReference type="SUPFAM" id="SSF53756">
    <property type="entry name" value="UDP-Glycosyltransferase/glycogen phosphorylase"/>
    <property type="match status" value="1"/>
</dbReference>
<reference evidence="1 2" key="1">
    <citation type="journal article" date="2016" name="Nat. Commun.">
        <title>Thousands of microbial genomes shed light on interconnected biogeochemical processes in an aquifer system.</title>
        <authorList>
            <person name="Anantharaman K."/>
            <person name="Brown C.T."/>
            <person name="Hug L.A."/>
            <person name="Sharon I."/>
            <person name="Castelle C.J."/>
            <person name="Probst A.J."/>
            <person name="Thomas B.C."/>
            <person name="Singh A."/>
            <person name="Wilkins M.J."/>
            <person name="Karaoz U."/>
            <person name="Brodie E.L."/>
            <person name="Williams K.H."/>
            <person name="Hubbard S.S."/>
            <person name="Banfield J.F."/>
        </authorList>
    </citation>
    <scope>NUCLEOTIDE SEQUENCE [LARGE SCALE GENOMIC DNA]</scope>
</reference>
<dbReference type="Gene3D" id="3.40.50.2000">
    <property type="entry name" value="Glycogen Phosphorylase B"/>
    <property type="match status" value="2"/>
</dbReference>
<proteinExistence type="predicted"/>
<dbReference type="AlphaFoldDB" id="A0A1F4UFV0"/>
<dbReference type="PANTHER" id="PTHR21015">
    <property type="entry name" value="UDP-N-ACETYLGLUCOSAMINE--N-ACETYLMURAMYL-(PENTAPEPTIDE) PYROPHOSPHORYL-UNDECAPRENOL N-ACETYLGLUCOSAMINE TRANSFERASE 1"/>
    <property type="match status" value="1"/>
</dbReference>
<protein>
    <recommendedName>
        <fullName evidence="3">Glycosyl transferase family 28 C-terminal domain-containing protein</fullName>
    </recommendedName>
</protein>
<organism evidence="1 2">
    <name type="scientific">candidate division WOR-3 bacterium RBG_13_43_14</name>
    <dbReference type="NCBI Taxonomy" id="1802590"/>
    <lineage>
        <taxon>Bacteria</taxon>
        <taxon>Bacteria division WOR-3</taxon>
    </lineage>
</organism>
<dbReference type="Proteomes" id="UP000177025">
    <property type="component" value="Unassembled WGS sequence"/>
</dbReference>
<dbReference type="GO" id="GO:0016757">
    <property type="term" value="F:glycosyltransferase activity"/>
    <property type="evidence" value="ECO:0007669"/>
    <property type="project" value="TreeGrafter"/>
</dbReference>
<comment type="caution">
    <text evidence="1">The sequence shown here is derived from an EMBL/GenBank/DDBJ whole genome shotgun (WGS) entry which is preliminary data.</text>
</comment>
<evidence type="ECO:0000313" key="1">
    <source>
        <dbReference type="EMBL" id="OGC43806.1"/>
    </source>
</evidence>
<evidence type="ECO:0000313" key="2">
    <source>
        <dbReference type="Proteomes" id="UP000177025"/>
    </source>
</evidence>
<evidence type="ECO:0008006" key="3">
    <source>
        <dbReference type="Google" id="ProtNLM"/>
    </source>
</evidence>
<accession>A0A1F4UFV0</accession>
<dbReference type="EMBL" id="MEUM01000007">
    <property type="protein sequence ID" value="OGC43806.1"/>
    <property type="molecule type" value="Genomic_DNA"/>
</dbReference>
<name>A0A1F4UFV0_UNCW3</name>
<sequence length="376" mass="43380">MARIIYSLSGQGRGHSSRVTAVTEELRQRGHEVIFCCGATAQEVMQSRGEKVIPVPALQHFIEHDRVRVVASLIYNFDRITNPYRTIRFLTLEFARFEPDLLISDFEYFSPRVAHRMNLPVLSFNHQQVVTETRYRIGLRHKLEAAMGSMVIRLISPPKPYHILLSSFAAHPLRNPHRTTIVPPIIRPIVQKIRPDIGDYILVYLNHQGSAALHLIHVLTKIRAKFILYNFNRPSFADRFPHLVFKPLSMDGFLEDLSTANAVICSAGFTLMSEALYLRKPLFVIPNGGVFEQTLNALFLRKYGLGEAVIDRPVRINDIEGFLDRRDKYRKKDLFHSRCGNVDAINCIERTLDQIKGKYPLRIKLRRKRKKEGEQR</sequence>
<dbReference type="Pfam" id="PF13528">
    <property type="entry name" value="Glyco_trans_1_3"/>
    <property type="match status" value="1"/>
</dbReference>